<dbReference type="InterPro" id="IPR013223">
    <property type="entry name" value="RNase_B_OB_dom"/>
</dbReference>
<proteinExistence type="inferred from homology"/>
<keyword evidence="5 8" id="KW-0378">Hydrolase</keyword>
<dbReference type="InterPro" id="IPR050180">
    <property type="entry name" value="RNR_Ribonuclease"/>
</dbReference>
<feature type="compositionally biased region" description="Basic and acidic residues" evidence="9">
    <location>
        <begin position="717"/>
        <end position="732"/>
    </location>
</feature>
<dbReference type="NCBIfam" id="TIGR02063">
    <property type="entry name" value="RNase_R"/>
    <property type="match status" value="1"/>
</dbReference>
<dbReference type="CDD" id="cd04471">
    <property type="entry name" value="S1_RNase_R"/>
    <property type="match status" value="1"/>
</dbReference>
<sequence length="769" mass="87625">MSNEKIRQDVLTYMESHATHPVSYDDLGRDLRYKGKGLGALWTEIELMIKDGLLVKTRFNTLGLPRAMGLVTGRLQVTQKGYGFVVPLEKTEEGDLFIPAMHLSGAMNEDLVIARVSDHGYGGRREGKVIRILERAHERFVGTFTRSGDFGFVTPDNRHIGQDIYVRRKDFLNARNGDKVVVKITAWPNGRQKAEGTITEILGKKGDVGIDIVSIIKDKDLPLDFPKEVKEAAQLVPQVIPKKELKGRLDRRKWPIITVDGIDSKDLDDAIYAEKRGEDYFLGVYIADVSHYVRPRGELDQEAYARGTSVYLVDRVLPMLPPLLSNGICSLNEGEDRLTMSCEMVISGKTGKVLSYDIAPSVIASRHRMNYPDVAKILMDRDAALREKYSDIVPMLETMEKLCTVLHKKRVRRGAIEFEIPEVKVILDEKKRPIDVHLRHRTIAEMMIEEFMLAANETVAAHMTKHHYPFIYRVHDVPDEDRMQSLSKIMAQFGTVLKVDGKMRPKVLQMALRKVKGKPEEGMISTLALRSMKQAVYQTENVGHFGLAAKDYTHFTSPIRRYPDLLVHRLLKDQRIGKKLSKKEKENLTDKLSLMASHASTRERLAIEAERETDELKMTEYMLPYVGQEFDGTISGVTSFGMFVQLENGIEGLVHISSLLDDYYRYDEEHFALVGEHGGKSYRLGSPVRIKVFHVSVEERKIDFILPEFETFVTARKETVPSEKKRTPEKQTVKKGSRNKLASQTKKRGTARQKGNQHGKNKRQNHRRK</sequence>
<dbReference type="InterPro" id="IPR001900">
    <property type="entry name" value="RNase_II/R"/>
</dbReference>
<evidence type="ECO:0000313" key="12">
    <source>
        <dbReference type="Proteomes" id="UP000754226"/>
    </source>
</evidence>
<dbReference type="Pfam" id="PF00575">
    <property type="entry name" value="S1"/>
    <property type="match status" value="1"/>
</dbReference>
<name>A0A943EDV9_9FIRM</name>
<dbReference type="EC" id="3.1.13.1" evidence="8"/>
<dbReference type="PROSITE" id="PS50126">
    <property type="entry name" value="S1"/>
    <property type="match status" value="1"/>
</dbReference>
<protein>
    <recommendedName>
        <fullName evidence="8">Ribonuclease R</fullName>
        <shortName evidence="8">RNase R</shortName>
        <ecNumber evidence="8">3.1.13.1</ecNumber>
    </recommendedName>
</protein>
<dbReference type="SMART" id="SM00357">
    <property type="entry name" value="CSP"/>
    <property type="match status" value="2"/>
</dbReference>
<evidence type="ECO:0000256" key="6">
    <source>
        <dbReference type="ARBA" id="ARBA00022839"/>
    </source>
</evidence>
<evidence type="ECO:0000256" key="9">
    <source>
        <dbReference type="SAM" id="MobiDB-lite"/>
    </source>
</evidence>
<comment type="subcellular location">
    <subcellularLocation>
        <location evidence="2 8">Cytoplasm</location>
    </subcellularLocation>
</comment>
<keyword evidence="7 8" id="KW-0694">RNA-binding</keyword>
<accession>A0A943EDV9</accession>
<dbReference type="Gene3D" id="2.40.50.140">
    <property type="entry name" value="Nucleic acid-binding proteins"/>
    <property type="match status" value="3"/>
</dbReference>
<comment type="catalytic activity">
    <reaction evidence="1 8">
        <text>Exonucleolytic cleavage in the 3'- to 5'-direction to yield nucleoside 5'-phosphates.</text>
        <dbReference type="EC" id="3.1.13.1"/>
    </reaction>
</comment>
<evidence type="ECO:0000256" key="4">
    <source>
        <dbReference type="ARBA" id="ARBA00022722"/>
    </source>
</evidence>
<dbReference type="GO" id="GO:0006402">
    <property type="term" value="P:mRNA catabolic process"/>
    <property type="evidence" value="ECO:0007669"/>
    <property type="project" value="TreeGrafter"/>
</dbReference>
<dbReference type="InterPro" id="IPR040476">
    <property type="entry name" value="CSD2"/>
</dbReference>
<comment type="caution">
    <text evidence="11">The sequence shown here is derived from an EMBL/GenBank/DDBJ whole genome shotgun (WGS) entry which is preliminary data.</text>
</comment>
<keyword evidence="6 8" id="KW-0269">Exonuclease</keyword>
<keyword evidence="3 8" id="KW-0963">Cytoplasm</keyword>
<evidence type="ECO:0000313" key="11">
    <source>
        <dbReference type="EMBL" id="MBS5519603.1"/>
    </source>
</evidence>
<keyword evidence="4 8" id="KW-0540">Nuclease</keyword>
<dbReference type="Proteomes" id="UP000754226">
    <property type="component" value="Unassembled WGS sequence"/>
</dbReference>
<dbReference type="Pfam" id="PF00773">
    <property type="entry name" value="RNB"/>
    <property type="match status" value="1"/>
</dbReference>
<dbReference type="InterPro" id="IPR012340">
    <property type="entry name" value="NA-bd_OB-fold"/>
</dbReference>
<evidence type="ECO:0000256" key="3">
    <source>
        <dbReference type="ARBA" id="ARBA00022490"/>
    </source>
</evidence>
<dbReference type="AlphaFoldDB" id="A0A943EDV9"/>
<dbReference type="PROSITE" id="PS01175">
    <property type="entry name" value="RIBONUCLEASE_II"/>
    <property type="match status" value="1"/>
</dbReference>
<evidence type="ECO:0000256" key="2">
    <source>
        <dbReference type="ARBA" id="ARBA00004496"/>
    </source>
</evidence>
<dbReference type="InterPro" id="IPR022966">
    <property type="entry name" value="RNase_II/R_CS"/>
</dbReference>
<dbReference type="InterPro" id="IPR011805">
    <property type="entry name" value="RNase_R"/>
</dbReference>
<evidence type="ECO:0000256" key="1">
    <source>
        <dbReference type="ARBA" id="ARBA00001849"/>
    </source>
</evidence>
<evidence type="ECO:0000256" key="8">
    <source>
        <dbReference type="HAMAP-Rule" id="MF_01895"/>
    </source>
</evidence>
<dbReference type="NCBIfam" id="TIGR00358">
    <property type="entry name" value="3_prime_RNase"/>
    <property type="match status" value="1"/>
</dbReference>
<dbReference type="PANTHER" id="PTHR23355:SF9">
    <property type="entry name" value="DIS3-LIKE EXONUCLEASE 2"/>
    <property type="match status" value="1"/>
</dbReference>
<feature type="compositionally biased region" description="Basic residues" evidence="9">
    <location>
        <begin position="745"/>
        <end position="769"/>
    </location>
</feature>
<reference evidence="11" key="1">
    <citation type="submission" date="2021-02" db="EMBL/GenBank/DDBJ databases">
        <title>Infant gut strain persistence is associated with maternal origin, phylogeny, and functional potential including surface adhesion and iron acquisition.</title>
        <authorList>
            <person name="Lou Y.C."/>
        </authorList>
    </citation>
    <scope>NUCLEOTIDE SEQUENCE</scope>
    <source>
        <strain evidence="11">L3_106_000M1_dasL3_106_000M1_concoct_15</strain>
    </source>
</reference>
<dbReference type="Pfam" id="PF17876">
    <property type="entry name" value="CSD2"/>
    <property type="match status" value="1"/>
</dbReference>
<dbReference type="GO" id="GO:0003723">
    <property type="term" value="F:RNA binding"/>
    <property type="evidence" value="ECO:0007669"/>
    <property type="project" value="UniProtKB-UniRule"/>
</dbReference>
<dbReference type="Pfam" id="PF08206">
    <property type="entry name" value="OB_RNB"/>
    <property type="match status" value="1"/>
</dbReference>
<gene>
    <name evidence="8 11" type="primary">rnr</name>
    <name evidence="11" type="ORF">KHX13_04640</name>
</gene>
<dbReference type="GO" id="GO:0008859">
    <property type="term" value="F:exoribonuclease II activity"/>
    <property type="evidence" value="ECO:0007669"/>
    <property type="project" value="UniProtKB-UniRule"/>
</dbReference>
<dbReference type="HAMAP" id="MF_01895">
    <property type="entry name" value="RNase_R"/>
    <property type="match status" value="1"/>
</dbReference>
<dbReference type="InterPro" id="IPR004476">
    <property type="entry name" value="RNase_II/RNase_R"/>
</dbReference>
<dbReference type="InterPro" id="IPR011129">
    <property type="entry name" value="CSD"/>
</dbReference>
<comment type="similarity">
    <text evidence="8">Belongs to the RNR ribonuclease family. RNase R subfamily.</text>
</comment>
<evidence type="ECO:0000256" key="5">
    <source>
        <dbReference type="ARBA" id="ARBA00022801"/>
    </source>
</evidence>
<comment type="function">
    <text evidence="8">3'-5' exoribonuclease that releases 5'-nucleoside monophosphates and is involved in maturation of structured RNAs.</text>
</comment>
<dbReference type="GO" id="GO:0005829">
    <property type="term" value="C:cytosol"/>
    <property type="evidence" value="ECO:0007669"/>
    <property type="project" value="TreeGrafter"/>
</dbReference>
<dbReference type="EMBL" id="JAGZCZ010000005">
    <property type="protein sequence ID" value="MBS5519603.1"/>
    <property type="molecule type" value="Genomic_DNA"/>
</dbReference>
<dbReference type="SUPFAM" id="SSF50249">
    <property type="entry name" value="Nucleic acid-binding proteins"/>
    <property type="match status" value="4"/>
</dbReference>
<feature type="domain" description="S1 motif" evidence="10">
    <location>
        <begin position="627"/>
        <end position="707"/>
    </location>
</feature>
<organism evidence="11 12">
    <name type="scientific">Acidaminococcus intestini</name>
    <dbReference type="NCBI Taxonomy" id="187327"/>
    <lineage>
        <taxon>Bacteria</taxon>
        <taxon>Bacillati</taxon>
        <taxon>Bacillota</taxon>
        <taxon>Negativicutes</taxon>
        <taxon>Acidaminococcales</taxon>
        <taxon>Acidaminococcaceae</taxon>
        <taxon>Acidaminococcus</taxon>
    </lineage>
</organism>
<evidence type="ECO:0000259" key="10">
    <source>
        <dbReference type="PROSITE" id="PS50126"/>
    </source>
</evidence>
<dbReference type="SMART" id="SM00955">
    <property type="entry name" value="RNB"/>
    <property type="match status" value="1"/>
</dbReference>
<dbReference type="PANTHER" id="PTHR23355">
    <property type="entry name" value="RIBONUCLEASE"/>
    <property type="match status" value="1"/>
</dbReference>
<dbReference type="SMART" id="SM00316">
    <property type="entry name" value="S1"/>
    <property type="match status" value="1"/>
</dbReference>
<evidence type="ECO:0000256" key="7">
    <source>
        <dbReference type="ARBA" id="ARBA00022884"/>
    </source>
</evidence>
<dbReference type="InterPro" id="IPR003029">
    <property type="entry name" value="S1_domain"/>
</dbReference>
<feature type="region of interest" description="Disordered" evidence="9">
    <location>
        <begin position="717"/>
        <end position="769"/>
    </location>
</feature>